<comment type="caution">
    <text evidence="5">The sequence shown here is derived from an EMBL/GenBank/DDBJ whole genome shotgun (WGS) entry which is preliminary data.</text>
</comment>
<dbReference type="SMART" id="SM00248">
    <property type="entry name" value="ANK"/>
    <property type="match status" value="3"/>
</dbReference>
<protein>
    <submittedName>
        <fullName evidence="5">Uncharacterized protein</fullName>
    </submittedName>
</protein>
<feature type="chain" id="PRO_5005580145" evidence="4">
    <location>
        <begin position="28"/>
        <end position="195"/>
    </location>
</feature>
<dbReference type="PROSITE" id="PS50088">
    <property type="entry name" value="ANK_REPEAT"/>
    <property type="match status" value="2"/>
</dbReference>
<gene>
    <name evidence="5" type="ORF">OB69_10515</name>
</gene>
<keyword evidence="1" id="KW-0677">Repeat</keyword>
<organism evidence="5 6">
    <name type="scientific">Roseivirga seohaensis subsp. aquiponti</name>
    <dbReference type="NCBI Taxonomy" id="1566026"/>
    <lineage>
        <taxon>Bacteria</taxon>
        <taxon>Pseudomonadati</taxon>
        <taxon>Bacteroidota</taxon>
        <taxon>Cytophagia</taxon>
        <taxon>Cytophagales</taxon>
        <taxon>Roseivirgaceae</taxon>
        <taxon>Roseivirga</taxon>
    </lineage>
</organism>
<evidence type="ECO:0000313" key="5">
    <source>
        <dbReference type="EMBL" id="KOF02735.1"/>
    </source>
</evidence>
<keyword evidence="4" id="KW-0732">Signal</keyword>
<dbReference type="AlphaFoldDB" id="A0A0L8AKP3"/>
<dbReference type="Pfam" id="PF12796">
    <property type="entry name" value="Ank_2"/>
    <property type="match status" value="1"/>
</dbReference>
<keyword evidence="6" id="KW-1185">Reference proteome</keyword>
<dbReference type="PANTHER" id="PTHR24171:SF8">
    <property type="entry name" value="BRCA1-ASSOCIATED RING DOMAIN PROTEIN 1"/>
    <property type="match status" value="1"/>
</dbReference>
<dbReference type="Gene3D" id="1.25.40.20">
    <property type="entry name" value="Ankyrin repeat-containing domain"/>
    <property type="match status" value="2"/>
</dbReference>
<dbReference type="InterPro" id="IPR002110">
    <property type="entry name" value="Ankyrin_rpt"/>
</dbReference>
<dbReference type="GO" id="GO:0004842">
    <property type="term" value="F:ubiquitin-protein transferase activity"/>
    <property type="evidence" value="ECO:0007669"/>
    <property type="project" value="TreeGrafter"/>
</dbReference>
<keyword evidence="2 3" id="KW-0040">ANK repeat</keyword>
<dbReference type="GO" id="GO:0085020">
    <property type="term" value="P:protein K6-linked ubiquitination"/>
    <property type="evidence" value="ECO:0007669"/>
    <property type="project" value="TreeGrafter"/>
</dbReference>
<name>A0A0L8AKP3_9BACT</name>
<feature type="repeat" description="ANK" evidence="3">
    <location>
        <begin position="79"/>
        <end position="111"/>
    </location>
</feature>
<sequence length="195" mass="21058">MKTQVTIISKTLLLSAICLMFVGTSCAQKKENTTENSAVTEKVKAPKIDIHTAAISGDLEAIKQHIKAGSNLNEKEAFGGSSPLITAALFNKPEVVKALIAAKADINQVNNDGSTALHSAVYFCNTEVVEILLANNADKTIKNNFKQTALESISVPFSEVKGIYEMFGKQLAPMGLKVDLEHIEKTRPVIAEMLK</sequence>
<evidence type="ECO:0000256" key="3">
    <source>
        <dbReference type="PROSITE-ProRule" id="PRU00023"/>
    </source>
</evidence>
<proteinExistence type="predicted"/>
<dbReference type="PROSITE" id="PS50297">
    <property type="entry name" value="ANK_REP_REGION"/>
    <property type="match status" value="2"/>
</dbReference>
<dbReference type="PANTHER" id="PTHR24171">
    <property type="entry name" value="ANKYRIN REPEAT DOMAIN-CONTAINING PROTEIN 39-RELATED"/>
    <property type="match status" value="1"/>
</dbReference>
<accession>A0A0L8AKP3</accession>
<feature type="repeat" description="ANK" evidence="3">
    <location>
        <begin position="112"/>
        <end position="144"/>
    </location>
</feature>
<dbReference type="PATRIC" id="fig|1566026.4.peg.389"/>
<evidence type="ECO:0000256" key="2">
    <source>
        <dbReference type="ARBA" id="ARBA00023043"/>
    </source>
</evidence>
<dbReference type="SUPFAM" id="SSF48403">
    <property type="entry name" value="Ankyrin repeat"/>
    <property type="match status" value="1"/>
</dbReference>
<feature type="signal peptide" evidence="4">
    <location>
        <begin position="1"/>
        <end position="27"/>
    </location>
</feature>
<dbReference type="PROSITE" id="PS51257">
    <property type="entry name" value="PROKAR_LIPOPROTEIN"/>
    <property type="match status" value="1"/>
</dbReference>
<dbReference type="Proteomes" id="UP000036908">
    <property type="component" value="Unassembled WGS sequence"/>
</dbReference>
<evidence type="ECO:0000256" key="4">
    <source>
        <dbReference type="SAM" id="SignalP"/>
    </source>
</evidence>
<evidence type="ECO:0000313" key="6">
    <source>
        <dbReference type="Proteomes" id="UP000036908"/>
    </source>
</evidence>
<evidence type="ECO:0000256" key="1">
    <source>
        <dbReference type="ARBA" id="ARBA00022737"/>
    </source>
</evidence>
<dbReference type="RefSeq" id="WP_071426762.1">
    <property type="nucleotide sequence ID" value="NZ_JSVA01000010.1"/>
</dbReference>
<dbReference type="EMBL" id="JSVA01000010">
    <property type="protein sequence ID" value="KOF02735.1"/>
    <property type="molecule type" value="Genomic_DNA"/>
</dbReference>
<reference evidence="6" key="1">
    <citation type="submission" date="2014-11" db="EMBL/GenBank/DDBJ databases">
        <title>Genome sequencing of Roseivirga sp. D-25.</title>
        <authorList>
            <person name="Selvaratnam C."/>
            <person name="Thevarajoo S."/>
            <person name="Goh K.M."/>
            <person name="Eee R."/>
            <person name="Chan K.-G."/>
            <person name="Chong C.S."/>
        </authorList>
    </citation>
    <scope>NUCLEOTIDE SEQUENCE [LARGE SCALE GENOMIC DNA]</scope>
    <source>
        <strain evidence="6">D-25</strain>
    </source>
</reference>
<dbReference type="InterPro" id="IPR036770">
    <property type="entry name" value="Ankyrin_rpt-contain_sf"/>
</dbReference>